<protein>
    <submittedName>
        <fullName evidence="1">Rubredoxin</fullName>
    </submittedName>
</protein>
<sequence>MQPLELPDFDFADDPTLERFLPSFDGRWSRQTKAILTALGAKPLDLNGNWAGTPTDWCCPVCRRYKPEIARLTPAGVVLCQLDRHHDHLGDEGARILWRGQQKQPDRARQDALHSAIQACLALGERFHPTLVCSDCNAADGAAKSALAGVVHPEFSFAPSEIARFIRIAHNRPHEVDPDIARAVWLEVADDVRDRLSFMEVMARRVAEGRHSREGSGYTPHYKATLLTDVLSAAGHPRMQVEWLAGAVEKRSIQRDGFASSVKKPSRKAVSVPTLEDLARFIASQHERDFWHAPAEDWRCAACDRSRFEMLRKSPKSGLWTAGAHRRRVFLAEADPDALWRRNGWYEHGLTFANHETVWICKDCRLIITDAKQTGQNLTDDCLSVADVRDLLMSVTPHERPEYDRQAAARRAKDNFEVMAAIEDYDLHRRRCLDLFYDRRRLLRSNRESDINLWQLEAVWEDHIEEAQRPGHLAWLIDQGRRFAEVNQRDRWPRDEAEDG</sequence>
<keyword evidence="2" id="KW-1185">Reference proteome</keyword>
<gene>
    <name evidence="1" type="ORF">GGR12_002094</name>
</gene>
<evidence type="ECO:0000313" key="1">
    <source>
        <dbReference type="EMBL" id="MBB4083228.1"/>
    </source>
</evidence>
<dbReference type="RefSeq" id="WP_183204345.1">
    <property type="nucleotide sequence ID" value="NZ_BAAAER010000001.1"/>
</dbReference>
<reference evidence="1 2" key="1">
    <citation type="submission" date="2020-08" db="EMBL/GenBank/DDBJ databases">
        <title>Genomic Encyclopedia of Type Strains, Phase IV (KMG-IV): sequencing the most valuable type-strain genomes for metagenomic binning, comparative biology and taxonomic classification.</title>
        <authorList>
            <person name="Goeker M."/>
        </authorList>
    </citation>
    <scope>NUCLEOTIDE SEQUENCE [LARGE SCALE GENOMIC DNA]</scope>
    <source>
        <strain evidence="1 2">DSM 23960</strain>
    </source>
</reference>
<accession>A0A7W6JDQ0</accession>
<dbReference type="AlphaFoldDB" id="A0A7W6JDQ0"/>
<proteinExistence type="predicted"/>
<evidence type="ECO:0000313" key="2">
    <source>
        <dbReference type="Proteomes" id="UP000529946"/>
    </source>
</evidence>
<name>A0A7W6JDQ0_9CAUL</name>
<comment type="caution">
    <text evidence="1">The sequence shown here is derived from an EMBL/GenBank/DDBJ whole genome shotgun (WGS) entry which is preliminary data.</text>
</comment>
<dbReference type="Proteomes" id="UP000529946">
    <property type="component" value="Unassembled WGS sequence"/>
</dbReference>
<dbReference type="EMBL" id="JACIDM010000002">
    <property type="protein sequence ID" value="MBB4083228.1"/>
    <property type="molecule type" value="Genomic_DNA"/>
</dbReference>
<organism evidence="1 2">
    <name type="scientific">Brevundimonas lenta</name>
    <dbReference type="NCBI Taxonomy" id="424796"/>
    <lineage>
        <taxon>Bacteria</taxon>
        <taxon>Pseudomonadati</taxon>
        <taxon>Pseudomonadota</taxon>
        <taxon>Alphaproteobacteria</taxon>
        <taxon>Caulobacterales</taxon>
        <taxon>Caulobacteraceae</taxon>
        <taxon>Brevundimonas</taxon>
    </lineage>
</organism>